<keyword evidence="2" id="KW-1185">Reference proteome</keyword>
<dbReference type="EMBL" id="BMAW01077518">
    <property type="protein sequence ID" value="GFU06739.1"/>
    <property type="molecule type" value="Genomic_DNA"/>
</dbReference>
<accession>A0A8X6Q922</accession>
<dbReference type="AlphaFoldDB" id="A0A8X6Q922"/>
<proteinExistence type="predicted"/>
<name>A0A8X6Q922_NEPPI</name>
<protein>
    <submittedName>
        <fullName evidence="1">Uncharacterized protein</fullName>
    </submittedName>
</protein>
<reference evidence="1" key="1">
    <citation type="submission" date="2020-08" db="EMBL/GenBank/DDBJ databases">
        <title>Multicomponent nature underlies the extraordinary mechanical properties of spider dragline silk.</title>
        <authorList>
            <person name="Kono N."/>
            <person name="Nakamura H."/>
            <person name="Mori M."/>
            <person name="Yoshida Y."/>
            <person name="Ohtoshi R."/>
            <person name="Malay A.D."/>
            <person name="Moran D.A.P."/>
            <person name="Tomita M."/>
            <person name="Numata K."/>
            <person name="Arakawa K."/>
        </authorList>
    </citation>
    <scope>NUCLEOTIDE SEQUENCE</scope>
</reference>
<comment type="caution">
    <text evidence="1">The sequence shown here is derived from an EMBL/GenBank/DDBJ whole genome shotgun (WGS) entry which is preliminary data.</text>
</comment>
<evidence type="ECO:0000313" key="2">
    <source>
        <dbReference type="Proteomes" id="UP000887013"/>
    </source>
</evidence>
<sequence length="129" mass="15105">MAEQLNRWTSDHIEEHSLYRYIQINTPFMLARMIEKYERIKENFKKRDFPKKFENPEAGDVLVDLIIAFKTQEPQAVSLTWGANGPAELSSSHRFLPAITWSNIACNNLEIPVCNSRMKVSNLLNKRFY</sequence>
<evidence type="ECO:0000313" key="1">
    <source>
        <dbReference type="EMBL" id="GFU06739.1"/>
    </source>
</evidence>
<organism evidence="1 2">
    <name type="scientific">Nephila pilipes</name>
    <name type="common">Giant wood spider</name>
    <name type="synonym">Nephila maculata</name>
    <dbReference type="NCBI Taxonomy" id="299642"/>
    <lineage>
        <taxon>Eukaryota</taxon>
        <taxon>Metazoa</taxon>
        <taxon>Ecdysozoa</taxon>
        <taxon>Arthropoda</taxon>
        <taxon>Chelicerata</taxon>
        <taxon>Arachnida</taxon>
        <taxon>Araneae</taxon>
        <taxon>Araneomorphae</taxon>
        <taxon>Entelegynae</taxon>
        <taxon>Araneoidea</taxon>
        <taxon>Nephilidae</taxon>
        <taxon>Nephila</taxon>
    </lineage>
</organism>
<dbReference type="Proteomes" id="UP000887013">
    <property type="component" value="Unassembled WGS sequence"/>
</dbReference>
<gene>
    <name evidence="1" type="ORF">NPIL_605251</name>
</gene>